<gene>
    <name evidence="1" type="ORF">BJ212DRAFT_1263269</name>
</gene>
<evidence type="ECO:0008006" key="3">
    <source>
        <dbReference type="Google" id="ProtNLM"/>
    </source>
</evidence>
<keyword evidence="2" id="KW-1185">Reference proteome</keyword>
<dbReference type="GeneID" id="64624344"/>
<proteinExistence type="predicted"/>
<evidence type="ECO:0000313" key="1">
    <source>
        <dbReference type="EMBL" id="KAG1822529.1"/>
    </source>
</evidence>
<sequence>MAIELLKNAGMDLPSNMAILSARKLVHGGILYELSNLESAAWLSIPGNRSNFLEQFGAEVIIKDHMYHLIIENIPVSFNPTSPVATSEIERKGGLQPKSVIKARYIKPVARRNPNQRTTHIALSLNSKTSANQILQHGITIEGKKVYGCKLLPKPTRCLKCHTFDRGHIAAECQQEHDTCGMCGEKHCTVECKIDNAAAYHCVNCKSNGHAAWSRECLTFKVKWETHKNRNDEAQYIYFPTEDLLTWEMSRHTQADIDINHHQQQTYPAKQ</sequence>
<organism evidence="1 2">
    <name type="scientific">Suillus subaureus</name>
    <dbReference type="NCBI Taxonomy" id="48587"/>
    <lineage>
        <taxon>Eukaryota</taxon>
        <taxon>Fungi</taxon>
        <taxon>Dikarya</taxon>
        <taxon>Basidiomycota</taxon>
        <taxon>Agaricomycotina</taxon>
        <taxon>Agaricomycetes</taxon>
        <taxon>Agaricomycetidae</taxon>
        <taxon>Boletales</taxon>
        <taxon>Suillineae</taxon>
        <taxon>Suillaceae</taxon>
        <taxon>Suillus</taxon>
    </lineage>
</organism>
<reference evidence="1" key="1">
    <citation type="journal article" date="2020" name="New Phytol.">
        <title>Comparative genomics reveals dynamic genome evolution in host specialist ectomycorrhizal fungi.</title>
        <authorList>
            <person name="Lofgren L.A."/>
            <person name="Nguyen N.H."/>
            <person name="Vilgalys R."/>
            <person name="Ruytinx J."/>
            <person name="Liao H.L."/>
            <person name="Branco S."/>
            <person name="Kuo A."/>
            <person name="LaButti K."/>
            <person name="Lipzen A."/>
            <person name="Andreopoulos W."/>
            <person name="Pangilinan J."/>
            <person name="Riley R."/>
            <person name="Hundley H."/>
            <person name="Na H."/>
            <person name="Barry K."/>
            <person name="Grigoriev I.V."/>
            <person name="Stajich J.E."/>
            <person name="Kennedy P.G."/>
        </authorList>
    </citation>
    <scope>NUCLEOTIDE SEQUENCE</scope>
    <source>
        <strain evidence="1">MN1</strain>
    </source>
</reference>
<protein>
    <recommendedName>
        <fullName evidence="3">CCHC-type domain-containing protein</fullName>
    </recommendedName>
</protein>
<dbReference type="EMBL" id="JABBWG010000005">
    <property type="protein sequence ID" value="KAG1822529.1"/>
    <property type="molecule type" value="Genomic_DNA"/>
</dbReference>
<accession>A0A9P7EI41</accession>
<dbReference type="AlphaFoldDB" id="A0A9P7EI41"/>
<dbReference type="RefSeq" id="XP_041196935.1">
    <property type="nucleotide sequence ID" value="XM_041330327.1"/>
</dbReference>
<dbReference type="Proteomes" id="UP000807769">
    <property type="component" value="Unassembled WGS sequence"/>
</dbReference>
<name>A0A9P7EI41_9AGAM</name>
<dbReference type="OrthoDB" id="4230923at2759"/>
<evidence type="ECO:0000313" key="2">
    <source>
        <dbReference type="Proteomes" id="UP000807769"/>
    </source>
</evidence>
<comment type="caution">
    <text evidence="1">The sequence shown here is derived from an EMBL/GenBank/DDBJ whole genome shotgun (WGS) entry which is preliminary data.</text>
</comment>